<proteinExistence type="predicted"/>
<dbReference type="Pfam" id="PF20242">
    <property type="entry name" value="Emfourin"/>
    <property type="match status" value="1"/>
</dbReference>
<dbReference type="EMBL" id="JYIW01000017">
    <property type="protein sequence ID" value="KJL31076.1"/>
    <property type="molecule type" value="Genomic_DNA"/>
</dbReference>
<comment type="caution">
    <text evidence="1">The sequence shown here is derived from an EMBL/GenBank/DDBJ whole genome shotgun (WGS) entry which is preliminary data.</text>
</comment>
<dbReference type="PATRIC" id="fig|82380.11.peg.543"/>
<dbReference type="Proteomes" id="UP000033640">
    <property type="component" value="Unassembled WGS sequence"/>
</dbReference>
<name>A0A0F0LHP2_9MICO</name>
<reference evidence="1 2" key="1">
    <citation type="submission" date="2015-02" db="EMBL/GenBank/DDBJ databases">
        <title>Draft genome sequences of ten Microbacterium spp. with emphasis on heavy metal contaminated environments.</title>
        <authorList>
            <person name="Corretto E."/>
        </authorList>
    </citation>
    <scope>NUCLEOTIDE SEQUENCE [LARGE SCALE GENOMIC DNA]</scope>
    <source>
        <strain evidence="1 2">BEL4b</strain>
    </source>
</reference>
<dbReference type="RefSeq" id="WP_045278035.1">
    <property type="nucleotide sequence ID" value="NZ_CAKKLT010000038.1"/>
</dbReference>
<gene>
    <name evidence="1" type="ORF">RS83_00527</name>
</gene>
<accession>A0A0F0LHP2</accession>
<evidence type="ECO:0000313" key="2">
    <source>
        <dbReference type="Proteomes" id="UP000033640"/>
    </source>
</evidence>
<organism evidence="1 2">
    <name type="scientific">Microbacterium oxydans</name>
    <dbReference type="NCBI Taxonomy" id="82380"/>
    <lineage>
        <taxon>Bacteria</taxon>
        <taxon>Bacillati</taxon>
        <taxon>Actinomycetota</taxon>
        <taxon>Actinomycetes</taxon>
        <taxon>Micrococcales</taxon>
        <taxon>Microbacteriaceae</taxon>
        <taxon>Microbacterium</taxon>
    </lineage>
</organism>
<dbReference type="OrthoDB" id="4947318at2"/>
<sequence>MSESPPPTDADVVIAVVRTGGIAGIRRRWRVEAEPATADQWITLIESCPWDDDTDAATGADRFVWSIRVRTPSERRERELPDSALDGPWLALVQAVRDASSPAA</sequence>
<evidence type="ECO:0000313" key="1">
    <source>
        <dbReference type="EMBL" id="KJL31076.1"/>
    </source>
</evidence>
<dbReference type="AlphaFoldDB" id="A0A0F0LHP2"/>
<dbReference type="InterPro" id="IPR049457">
    <property type="entry name" value="Emfourin"/>
</dbReference>
<protein>
    <submittedName>
        <fullName evidence="1">Uncharacterized protein</fullName>
    </submittedName>
</protein>